<dbReference type="Proteomes" id="UP001596142">
    <property type="component" value="Unassembled WGS sequence"/>
</dbReference>
<protein>
    <submittedName>
        <fullName evidence="2">Uncharacterized protein</fullName>
    </submittedName>
</protein>
<proteinExistence type="predicted"/>
<evidence type="ECO:0000313" key="3">
    <source>
        <dbReference type="Proteomes" id="UP001596142"/>
    </source>
</evidence>
<name>A0ABW0YS31_9BACI</name>
<organism evidence="2 3">
    <name type="scientific">Thalassorhabdus alkalitolerans</name>
    <dbReference type="NCBI Taxonomy" id="2282697"/>
    <lineage>
        <taxon>Bacteria</taxon>
        <taxon>Bacillati</taxon>
        <taxon>Bacillota</taxon>
        <taxon>Bacilli</taxon>
        <taxon>Bacillales</taxon>
        <taxon>Bacillaceae</taxon>
        <taxon>Thalassorhabdus</taxon>
    </lineage>
</organism>
<feature type="transmembrane region" description="Helical" evidence="1">
    <location>
        <begin position="5"/>
        <end position="22"/>
    </location>
</feature>
<keyword evidence="1" id="KW-0812">Transmembrane</keyword>
<dbReference type="RefSeq" id="WP_269758338.1">
    <property type="nucleotide sequence ID" value="NZ_JBHSOZ010000004.1"/>
</dbReference>
<reference evidence="3" key="1">
    <citation type="journal article" date="2019" name="Int. J. Syst. Evol. Microbiol.">
        <title>The Global Catalogue of Microorganisms (GCM) 10K type strain sequencing project: providing services to taxonomists for standard genome sequencing and annotation.</title>
        <authorList>
            <consortium name="The Broad Institute Genomics Platform"/>
            <consortium name="The Broad Institute Genome Sequencing Center for Infectious Disease"/>
            <person name="Wu L."/>
            <person name="Ma J."/>
        </authorList>
    </citation>
    <scope>NUCLEOTIDE SEQUENCE [LARGE SCALE GENOMIC DNA]</scope>
    <source>
        <strain evidence="3">CECT 7184</strain>
    </source>
</reference>
<keyword evidence="1" id="KW-1133">Transmembrane helix</keyword>
<evidence type="ECO:0000313" key="2">
    <source>
        <dbReference type="EMBL" id="MFC5713174.1"/>
    </source>
</evidence>
<comment type="caution">
    <text evidence="2">The sequence shown here is derived from an EMBL/GenBank/DDBJ whole genome shotgun (WGS) entry which is preliminary data.</text>
</comment>
<evidence type="ECO:0000256" key="1">
    <source>
        <dbReference type="SAM" id="Phobius"/>
    </source>
</evidence>
<gene>
    <name evidence="2" type="ORF">ACFPU1_10290</name>
</gene>
<sequence length="44" mass="4946">MFQRILVGFLFALVAVFVVIYVNDSPDSYSIDGGTKIETFELTE</sequence>
<keyword evidence="3" id="KW-1185">Reference proteome</keyword>
<accession>A0ABW0YS31</accession>
<keyword evidence="1" id="KW-0472">Membrane</keyword>
<dbReference type="EMBL" id="JBHSOZ010000004">
    <property type="protein sequence ID" value="MFC5713174.1"/>
    <property type="molecule type" value="Genomic_DNA"/>
</dbReference>